<name>A0ABP1QJL4_9HEXA</name>
<keyword evidence="1" id="KW-0472">Membrane</keyword>
<dbReference type="EMBL" id="CAXLJM020000036">
    <property type="protein sequence ID" value="CAL8104688.1"/>
    <property type="molecule type" value="Genomic_DNA"/>
</dbReference>
<evidence type="ECO:0000313" key="4">
    <source>
        <dbReference type="EMBL" id="CAL8104697.1"/>
    </source>
</evidence>
<feature type="transmembrane region" description="Helical" evidence="1">
    <location>
        <begin position="134"/>
        <end position="156"/>
    </location>
</feature>
<evidence type="ECO:0000256" key="1">
    <source>
        <dbReference type="SAM" id="Phobius"/>
    </source>
</evidence>
<gene>
    <name evidence="2" type="ORF">ODALV1_LOCUS11824</name>
    <name evidence="3" type="ORF">ODALV1_LOCUS11827</name>
    <name evidence="4" type="ORF">ODALV1_LOCUS11830</name>
</gene>
<keyword evidence="5" id="KW-1185">Reference proteome</keyword>
<accession>A0ABP1QJL4</accession>
<dbReference type="EMBL" id="CAXLJM020000036">
    <property type="protein sequence ID" value="CAL8104697.1"/>
    <property type="molecule type" value="Genomic_DNA"/>
</dbReference>
<evidence type="ECO:0000313" key="2">
    <source>
        <dbReference type="EMBL" id="CAL8104679.1"/>
    </source>
</evidence>
<sequence>MWLTESKEASNCAMYFKAFFNMISSLQWIPYSIVFNSNQLQEDYGVYQVKDKGRILKIIAVAFQIGATFSESYSVYVFFTYSRLGNDMLFGLSMISFFADVTMGLVTLNMIWFRKKLISETINSLGRFRHNMKFWKLRACCMALIMILVSIATGLLSPNQRRIDKLIPEMIINATVGIWPGPAYYQMDSSYHSILKVILQWWTFWSGRVASLSKSFLFICAFTLDALASQFATIVQDVHTIDQVNIANI</sequence>
<organism evidence="4 5">
    <name type="scientific">Orchesella dallaii</name>
    <dbReference type="NCBI Taxonomy" id="48710"/>
    <lineage>
        <taxon>Eukaryota</taxon>
        <taxon>Metazoa</taxon>
        <taxon>Ecdysozoa</taxon>
        <taxon>Arthropoda</taxon>
        <taxon>Hexapoda</taxon>
        <taxon>Collembola</taxon>
        <taxon>Entomobryomorpha</taxon>
        <taxon>Entomobryoidea</taxon>
        <taxon>Orchesellidae</taxon>
        <taxon>Orchesellinae</taxon>
        <taxon>Orchesella</taxon>
    </lineage>
</organism>
<proteinExistence type="predicted"/>
<comment type="caution">
    <text evidence="4">The sequence shown here is derived from an EMBL/GenBank/DDBJ whole genome shotgun (WGS) entry which is preliminary data.</text>
</comment>
<keyword evidence="1" id="KW-0812">Transmembrane</keyword>
<feature type="transmembrane region" description="Helical" evidence="1">
    <location>
        <begin position="55"/>
        <end position="76"/>
    </location>
</feature>
<feature type="transmembrane region" description="Helical" evidence="1">
    <location>
        <begin position="88"/>
        <end position="113"/>
    </location>
</feature>
<protein>
    <submittedName>
        <fullName evidence="4">Uncharacterized protein</fullName>
    </submittedName>
</protein>
<evidence type="ECO:0000313" key="5">
    <source>
        <dbReference type="Proteomes" id="UP001642540"/>
    </source>
</evidence>
<dbReference type="EMBL" id="CAXLJM020000036">
    <property type="protein sequence ID" value="CAL8104679.1"/>
    <property type="molecule type" value="Genomic_DNA"/>
</dbReference>
<evidence type="ECO:0000313" key="3">
    <source>
        <dbReference type="EMBL" id="CAL8104688.1"/>
    </source>
</evidence>
<reference evidence="4 5" key="1">
    <citation type="submission" date="2024-08" db="EMBL/GenBank/DDBJ databases">
        <authorList>
            <person name="Cucini C."/>
            <person name="Frati F."/>
        </authorList>
    </citation>
    <scope>NUCLEOTIDE SEQUENCE [LARGE SCALE GENOMIC DNA]</scope>
</reference>
<dbReference type="Proteomes" id="UP001642540">
    <property type="component" value="Unassembled WGS sequence"/>
</dbReference>
<keyword evidence="1" id="KW-1133">Transmembrane helix</keyword>